<evidence type="ECO:0000313" key="3">
    <source>
        <dbReference type="Proteomes" id="UP000298652"/>
    </source>
</evidence>
<dbReference type="Proteomes" id="UP000298652">
    <property type="component" value="Chromosome 5"/>
</dbReference>
<gene>
    <name evidence="2" type="ORF">SEVIR_5G439450v2</name>
</gene>
<name>A0A4U6UQ05_SETVI</name>
<dbReference type="EMBL" id="CM016556">
    <property type="protein sequence ID" value="TKW18561.1"/>
    <property type="molecule type" value="Genomic_DNA"/>
</dbReference>
<dbReference type="Gramene" id="TKW18561">
    <property type="protein sequence ID" value="TKW18561"/>
    <property type="gene ID" value="SEVIR_5G439450v2"/>
</dbReference>
<accession>A0A4U6UQ05</accession>
<keyword evidence="1" id="KW-0732">Signal</keyword>
<organism evidence="2 3">
    <name type="scientific">Setaria viridis</name>
    <name type="common">Green bristlegrass</name>
    <name type="synonym">Setaria italica subsp. viridis</name>
    <dbReference type="NCBI Taxonomy" id="4556"/>
    <lineage>
        <taxon>Eukaryota</taxon>
        <taxon>Viridiplantae</taxon>
        <taxon>Streptophyta</taxon>
        <taxon>Embryophyta</taxon>
        <taxon>Tracheophyta</taxon>
        <taxon>Spermatophyta</taxon>
        <taxon>Magnoliopsida</taxon>
        <taxon>Liliopsida</taxon>
        <taxon>Poales</taxon>
        <taxon>Poaceae</taxon>
        <taxon>PACMAD clade</taxon>
        <taxon>Panicoideae</taxon>
        <taxon>Panicodae</taxon>
        <taxon>Paniceae</taxon>
        <taxon>Cenchrinae</taxon>
        <taxon>Setaria</taxon>
    </lineage>
</organism>
<keyword evidence="3" id="KW-1185">Reference proteome</keyword>
<protein>
    <submittedName>
        <fullName evidence="2">Uncharacterized protein</fullName>
    </submittedName>
</protein>
<proteinExistence type="predicted"/>
<reference evidence="2" key="1">
    <citation type="submission" date="2019-03" db="EMBL/GenBank/DDBJ databases">
        <title>WGS assembly of Setaria viridis.</title>
        <authorList>
            <person name="Huang P."/>
            <person name="Jenkins J."/>
            <person name="Grimwood J."/>
            <person name="Barry K."/>
            <person name="Healey A."/>
            <person name="Mamidi S."/>
            <person name="Sreedasyam A."/>
            <person name="Shu S."/>
            <person name="Feldman M."/>
            <person name="Wu J."/>
            <person name="Yu Y."/>
            <person name="Chen C."/>
            <person name="Johnson J."/>
            <person name="Rokhsar D."/>
            <person name="Baxter I."/>
            <person name="Schmutz J."/>
            <person name="Brutnell T."/>
            <person name="Kellogg E."/>
        </authorList>
    </citation>
    <scope>NUCLEOTIDE SEQUENCE [LARGE SCALE GENOMIC DNA]</scope>
</reference>
<sequence length="45" mass="4956">MRSAPLPPWLLGWLVASFLSRQLPLCVMIESLARHLIARGGGGRQ</sequence>
<feature type="chain" id="PRO_5020635392" evidence="1">
    <location>
        <begin position="21"/>
        <end position="45"/>
    </location>
</feature>
<evidence type="ECO:0000313" key="2">
    <source>
        <dbReference type="EMBL" id="TKW18561.1"/>
    </source>
</evidence>
<evidence type="ECO:0000256" key="1">
    <source>
        <dbReference type="SAM" id="SignalP"/>
    </source>
</evidence>
<feature type="signal peptide" evidence="1">
    <location>
        <begin position="1"/>
        <end position="20"/>
    </location>
</feature>
<dbReference type="AlphaFoldDB" id="A0A4U6UQ05"/>